<dbReference type="Gene3D" id="3.40.50.2060">
    <property type="match status" value="1"/>
</dbReference>
<dbReference type="AlphaFoldDB" id="A0AAV7YZ39"/>
<dbReference type="InterPro" id="IPR027482">
    <property type="entry name" value="Sec1-like_dom2"/>
</dbReference>
<organism evidence="3 4">
    <name type="scientific">Anaeramoeba flamelloides</name>
    <dbReference type="NCBI Taxonomy" id="1746091"/>
    <lineage>
        <taxon>Eukaryota</taxon>
        <taxon>Metamonada</taxon>
        <taxon>Anaeramoebidae</taxon>
        <taxon>Anaeramoeba</taxon>
    </lineage>
</organism>
<feature type="compositionally biased region" description="Polar residues" evidence="2">
    <location>
        <begin position="110"/>
        <end position="128"/>
    </location>
</feature>
<comment type="caution">
    <text evidence="3">The sequence shown here is derived from an EMBL/GenBank/DDBJ whole genome shotgun (WGS) entry which is preliminary data.</text>
</comment>
<feature type="region of interest" description="Disordered" evidence="2">
    <location>
        <begin position="110"/>
        <end position="156"/>
    </location>
</feature>
<dbReference type="Pfam" id="PF00995">
    <property type="entry name" value="Sec1"/>
    <property type="match status" value="1"/>
</dbReference>
<dbReference type="Gene3D" id="3.90.830.10">
    <property type="entry name" value="Syntaxin Binding Protein 1, Chain A, domain 2"/>
    <property type="match status" value="1"/>
</dbReference>
<dbReference type="InterPro" id="IPR043155">
    <property type="entry name" value="VPS33_dom3b"/>
</dbReference>
<evidence type="ECO:0000256" key="1">
    <source>
        <dbReference type="ARBA" id="ARBA00009884"/>
    </source>
</evidence>
<proteinExistence type="inferred from homology"/>
<reference evidence="3" key="1">
    <citation type="submission" date="2022-08" db="EMBL/GenBank/DDBJ databases">
        <title>Novel sulphate-reducing endosymbionts in the free-living metamonad Anaeramoeba.</title>
        <authorList>
            <person name="Jerlstrom-Hultqvist J."/>
            <person name="Cepicka I."/>
            <person name="Gallot-Lavallee L."/>
            <person name="Salas-Leiva D."/>
            <person name="Curtis B.A."/>
            <person name="Zahonova K."/>
            <person name="Pipaliya S."/>
            <person name="Dacks J."/>
            <person name="Roger A.J."/>
        </authorList>
    </citation>
    <scope>NUCLEOTIDE SEQUENCE</scope>
    <source>
        <strain evidence="3">Busselton2</strain>
    </source>
</reference>
<feature type="compositionally biased region" description="Low complexity" evidence="2">
    <location>
        <begin position="323"/>
        <end position="345"/>
    </location>
</feature>
<protein>
    <submittedName>
        <fullName evidence="3">Vacuolar protein sorting-associated protein 33a</fullName>
    </submittedName>
</protein>
<feature type="compositionally biased region" description="Basic residues" evidence="2">
    <location>
        <begin position="129"/>
        <end position="142"/>
    </location>
</feature>
<feature type="region of interest" description="Disordered" evidence="2">
    <location>
        <begin position="320"/>
        <end position="351"/>
    </location>
</feature>
<dbReference type="EMBL" id="JANTQA010000045">
    <property type="protein sequence ID" value="KAJ3433976.1"/>
    <property type="molecule type" value="Genomic_DNA"/>
</dbReference>
<dbReference type="Proteomes" id="UP001146793">
    <property type="component" value="Unassembled WGS sequence"/>
</dbReference>
<dbReference type="InterPro" id="IPR043154">
    <property type="entry name" value="Sec-1-like_dom1"/>
</dbReference>
<evidence type="ECO:0000313" key="4">
    <source>
        <dbReference type="Proteomes" id="UP001146793"/>
    </source>
</evidence>
<dbReference type="PANTHER" id="PTHR11679">
    <property type="entry name" value="VESICLE PROTEIN SORTING-ASSOCIATED"/>
    <property type="match status" value="1"/>
</dbReference>
<dbReference type="Gene3D" id="3.40.50.1910">
    <property type="match status" value="1"/>
</dbReference>
<dbReference type="SUPFAM" id="SSF56815">
    <property type="entry name" value="Sec1/munc18-like (SM) proteins"/>
    <property type="match status" value="1"/>
</dbReference>
<dbReference type="InterPro" id="IPR043127">
    <property type="entry name" value="Sec-1-like_dom3a"/>
</dbReference>
<gene>
    <name evidence="3" type="ORF">M0812_20033</name>
</gene>
<sequence length="663" mass="76643">MNLELNTEIVDVHSDIKMHSRSPFIKLLNRLDGKKVLVLSPIILQSINLVLSLQELQGQEVEKFYTFSDSLPKLPKGTKHLLYMIRSNTTAARWLKRHLKGHKWITRKPLSQTRQGRIKNNTKQAQSKNAKKKHQTQKKKKKKDGEEEKEEEETEPRPKITVVFIPHITLDCEKELEAQGLLDEINVLPFPSFMYPIDKDLYSLGIDEEFRYWILEDITPITETIRSLIELQKVLGLIPNIVHVGSSSYKVKKKICQLARQKEIPAIKDPGIDTLILIDRSIDFITPLLTPLNYEGLIDEFYSISQSFVKIPSKILTPKNKKAIQPPNNNNNNNGNNPNGQQQAKQKQKPKYSSICLNSSDPVYQTIRDLNMQDVSTYLKQIISELSKGYEERHKADNIQKLKKFVKQLSVLQQNKQKISVHLSITEKIVQKTIKSPKFVEDMQAVFSLIADDLPLNDHLEIMISRENSIKPLLRFFCLQSLIGNGIKSKFYDLFREKLVRNFGYEHLFTLMNLERMGLLKKHSNKSKWSQLRDKLRLFNENFSNSNDITQVFSGYAPLAIRIIQTIMSNTEDGIKEIQALSQHLGISKKEIGRDEQMEAVAKYNKKPKKPVCMVFFIGGATYPEMSALRILRRMTNSKYSYIMGTTSMINAKKMMQYFQSWI</sequence>
<evidence type="ECO:0000256" key="2">
    <source>
        <dbReference type="SAM" id="MobiDB-lite"/>
    </source>
</evidence>
<dbReference type="Gene3D" id="1.25.40.850">
    <property type="match status" value="1"/>
</dbReference>
<dbReference type="GO" id="GO:0016192">
    <property type="term" value="P:vesicle-mediated transport"/>
    <property type="evidence" value="ECO:0007669"/>
    <property type="project" value="InterPro"/>
</dbReference>
<dbReference type="InterPro" id="IPR001619">
    <property type="entry name" value="Sec1-like"/>
</dbReference>
<evidence type="ECO:0000313" key="3">
    <source>
        <dbReference type="EMBL" id="KAJ3433976.1"/>
    </source>
</evidence>
<accession>A0AAV7YZ39</accession>
<comment type="similarity">
    <text evidence="1">Belongs to the STXBP/unc-18/SEC1 family.</text>
</comment>
<name>A0AAV7YZ39_9EUKA</name>
<dbReference type="InterPro" id="IPR036045">
    <property type="entry name" value="Sec1-like_sf"/>
</dbReference>